<sequence length="156" mass="18014">MYHIRVRACALIIEKNSILLVEFDDENGLHYNLPAGGAEPGESIIEAVKREAREEANVEVEVGPLAFAYEYAPHFNSYIYGKGHSLSLMFECRITSGRPSLPEKPDLNQTNVKWIELEKLEEIVLYPNIKDEIKEYAKNKRNIELIEECRLKKYRS</sequence>
<organism evidence="4 5">
    <name type="scientific">Cohnella phaseoli</name>
    <dbReference type="NCBI Taxonomy" id="456490"/>
    <lineage>
        <taxon>Bacteria</taxon>
        <taxon>Bacillati</taxon>
        <taxon>Bacillota</taxon>
        <taxon>Bacilli</taxon>
        <taxon>Bacillales</taxon>
        <taxon>Paenibacillaceae</taxon>
        <taxon>Cohnella</taxon>
    </lineage>
</organism>
<accession>A0A3D9KLT6</accession>
<dbReference type="Gene3D" id="3.90.79.10">
    <property type="entry name" value="Nucleoside Triphosphate Pyrophosphohydrolase"/>
    <property type="match status" value="1"/>
</dbReference>
<dbReference type="OrthoDB" id="65827at2"/>
<keyword evidence="2" id="KW-0378">Hydrolase</keyword>
<reference evidence="4 5" key="1">
    <citation type="submission" date="2018-07" db="EMBL/GenBank/DDBJ databases">
        <title>Genomic Encyclopedia of Type Strains, Phase III (KMG-III): the genomes of soil and plant-associated and newly described type strains.</title>
        <authorList>
            <person name="Whitman W."/>
        </authorList>
    </citation>
    <scope>NUCLEOTIDE SEQUENCE [LARGE SCALE GENOMIC DNA]</scope>
    <source>
        <strain evidence="4 5">CECT 7287</strain>
    </source>
</reference>
<dbReference type="SUPFAM" id="SSF55811">
    <property type="entry name" value="Nudix"/>
    <property type="match status" value="1"/>
</dbReference>
<dbReference type="InterPro" id="IPR020084">
    <property type="entry name" value="NUDIX_hydrolase_CS"/>
</dbReference>
<dbReference type="PANTHER" id="PTHR43046">
    <property type="entry name" value="GDP-MANNOSE MANNOSYL HYDROLASE"/>
    <property type="match status" value="1"/>
</dbReference>
<comment type="caution">
    <text evidence="4">The sequence shown here is derived from an EMBL/GenBank/DDBJ whole genome shotgun (WGS) entry which is preliminary data.</text>
</comment>
<evidence type="ECO:0000313" key="4">
    <source>
        <dbReference type="EMBL" id="RED86513.1"/>
    </source>
</evidence>
<evidence type="ECO:0000256" key="2">
    <source>
        <dbReference type="ARBA" id="ARBA00022801"/>
    </source>
</evidence>
<dbReference type="CDD" id="cd18880">
    <property type="entry name" value="NUDIX_ADPRase"/>
    <property type="match status" value="1"/>
</dbReference>
<dbReference type="PANTHER" id="PTHR43046:SF14">
    <property type="entry name" value="MUTT_NUDIX FAMILY PROTEIN"/>
    <property type="match status" value="1"/>
</dbReference>
<proteinExistence type="predicted"/>
<evidence type="ECO:0000313" key="5">
    <source>
        <dbReference type="Proteomes" id="UP000256977"/>
    </source>
</evidence>
<dbReference type="RefSeq" id="WP_116059624.1">
    <property type="nucleotide sequence ID" value="NZ_QRDZ01000003.1"/>
</dbReference>
<keyword evidence="5" id="KW-1185">Reference proteome</keyword>
<dbReference type="PROSITE" id="PS51462">
    <property type="entry name" value="NUDIX"/>
    <property type="match status" value="1"/>
</dbReference>
<dbReference type="GO" id="GO:0016787">
    <property type="term" value="F:hydrolase activity"/>
    <property type="evidence" value="ECO:0007669"/>
    <property type="project" value="UniProtKB-KW"/>
</dbReference>
<dbReference type="EMBL" id="QRDZ01000003">
    <property type="protein sequence ID" value="RED86513.1"/>
    <property type="molecule type" value="Genomic_DNA"/>
</dbReference>
<dbReference type="Proteomes" id="UP000256977">
    <property type="component" value="Unassembled WGS sequence"/>
</dbReference>
<dbReference type="PROSITE" id="PS00893">
    <property type="entry name" value="NUDIX_BOX"/>
    <property type="match status" value="1"/>
</dbReference>
<name>A0A3D9KLT6_9BACL</name>
<dbReference type="AlphaFoldDB" id="A0A3D9KLT6"/>
<comment type="cofactor">
    <cofactor evidence="1">
        <name>Mg(2+)</name>
        <dbReference type="ChEBI" id="CHEBI:18420"/>
    </cofactor>
</comment>
<gene>
    <name evidence="4" type="ORF">DFP98_103368</name>
</gene>
<protein>
    <submittedName>
        <fullName evidence="4">ADP-ribose pyrophosphatase YjhB (NUDIX family)</fullName>
    </submittedName>
</protein>
<evidence type="ECO:0000256" key="1">
    <source>
        <dbReference type="ARBA" id="ARBA00001946"/>
    </source>
</evidence>
<evidence type="ECO:0000259" key="3">
    <source>
        <dbReference type="PROSITE" id="PS51462"/>
    </source>
</evidence>
<feature type="domain" description="Nudix hydrolase" evidence="3">
    <location>
        <begin position="2"/>
        <end position="139"/>
    </location>
</feature>
<dbReference type="InterPro" id="IPR000086">
    <property type="entry name" value="NUDIX_hydrolase_dom"/>
</dbReference>
<dbReference type="Pfam" id="PF00293">
    <property type="entry name" value="NUDIX"/>
    <property type="match status" value="1"/>
</dbReference>
<dbReference type="InterPro" id="IPR015797">
    <property type="entry name" value="NUDIX_hydrolase-like_dom_sf"/>
</dbReference>